<accession>A0A2P2JFK6</accession>
<reference evidence="1" key="1">
    <citation type="submission" date="2018-02" db="EMBL/GenBank/DDBJ databases">
        <title>Rhizophora mucronata_Transcriptome.</title>
        <authorList>
            <person name="Meera S.P."/>
            <person name="Sreeshan A."/>
            <person name="Augustine A."/>
        </authorList>
    </citation>
    <scope>NUCLEOTIDE SEQUENCE</scope>
    <source>
        <tissue evidence="1">Leaf</tissue>
    </source>
</reference>
<sequence length="64" mass="7017">MPKGIMVRNLSPTGPFQSETKVLMWILCHFPLGQYLGPNNVFVGIKFIVANIIESQGSAIVVSK</sequence>
<proteinExistence type="predicted"/>
<name>A0A2P2JFK6_RHIMU</name>
<protein>
    <submittedName>
        <fullName evidence="1">Uncharacterized protein</fullName>
    </submittedName>
</protein>
<dbReference type="AlphaFoldDB" id="A0A2P2JFK6"/>
<organism evidence="1">
    <name type="scientific">Rhizophora mucronata</name>
    <name type="common">Asiatic mangrove</name>
    <dbReference type="NCBI Taxonomy" id="61149"/>
    <lineage>
        <taxon>Eukaryota</taxon>
        <taxon>Viridiplantae</taxon>
        <taxon>Streptophyta</taxon>
        <taxon>Embryophyta</taxon>
        <taxon>Tracheophyta</taxon>
        <taxon>Spermatophyta</taxon>
        <taxon>Magnoliopsida</taxon>
        <taxon>eudicotyledons</taxon>
        <taxon>Gunneridae</taxon>
        <taxon>Pentapetalae</taxon>
        <taxon>rosids</taxon>
        <taxon>fabids</taxon>
        <taxon>Malpighiales</taxon>
        <taxon>Rhizophoraceae</taxon>
        <taxon>Rhizophora</taxon>
    </lineage>
</organism>
<dbReference type="EMBL" id="GGEC01011751">
    <property type="protein sequence ID" value="MBW92234.1"/>
    <property type="molecule type" value="Transcribed_RNA"/>
</dbReference>
<evidence type="ECO:0000313" key="1">
    <source>
        <dbReference type="EMBL" id="MBW92234.1"/>
    </source>
</evidence>